<proteinExistence type="predicted"/>
<reference evidence="1" key="2">
    <citation type="journal article" date="2015" name="Data Brief">
        <title>Shoot transcriptome of the giant reed, Arundo donax.</title>
        <authorList>
            <person name="Barrero R.A."/>
            <person name="Guerrero F.D."/>
            <person name="Moolhuijzen P."/>
            <person name="Goolsby J.A."/>
            <person name="Tidwell J."/>
            <person name="Bellgard S.E."/>
            <person name="Bellgard M.I."/>
        </authorList>
    </citation>
    <scope>NUCLEOTIDE SEQUENCE</scope>
    <source>
        <tissue evidence="1">Shoot tissue taken approximately 20 cm above the soil surface</tissue>
    </source>
</reference>
<evidence type="ECO:0000313" key="1">
    <source>
        <dbReference type="EMBL" id="JAD86077.1"/>
    </source>
</evidence>
<dbReference type="AlphaFoldDB" id="A0A0A9DQQ1"/>
<name>A0A0A9DQQ1_ARUDO</name>
<reference evidence="1" key="1">
    <citation type="submission" date="2014-09" db="EMBL/GenBank/DDBJ databases">
        <authorList>
            <person name="Magalhaes I.L.F."/>
            <person name="Oliveira U."/>
            <person name="Santos F.R."/>
            <person name="Vidigal T.H.D.A."/>
            <person name="Brescovit A.D."/>
            <person name="Santos A.J."/>
        </authorList>
    </citation>
    <scope>NUCLEOTIDE SEQUENCE</scope>
    <source>
        <tissue evidence="1">Shoot tissue taken approximately 20 cm above the soil surface</tissue>
    </source>
</reference>
<dbReference type="EMBL" id="GBRH01211818">
    <property type="protein sequence ID" value="JAD86077.1"/>
    <property type="molecule type" value="Transcribed_RNA"/>
</dbReference>
<organism evidence="1">
    <name type="scientific">Arundo donax</name>
    <name type="common">Giant reed</name>
    <name type="synonym">Donax arundinaceus</name>
    <dbReference type="NCBI Taxonomy" id="35708"/>
    <lineage>
        <taxon>Eukaryota</taxon>
        <taxon>Viridiplantae</taxon>
        <taxon>Streptophyta</taxon>
        <taxon>Embryophyta</taxon>
        <taxon>Tracheophyta</taxon>
        <taxon>Spermatophyta</taxon>
        <taxon>Magnoliopsida</taxon>
        <taxon>Liliopsida</taxon>
        <taxon>Poales</taxon>
        <taxon>Poaceae</taxon>
        <taxon>PACMAD clade</taxon>
        <taxon>Arundinoideae</taxon>
        <taxon>Arundineae</taxon>
        <taxon>Arundo</taxon>
    </lineage>
</organism>
<accession>A0A0A9DQQ1</accession>
<sequence>MIISTDAAGGLPPSYKGTWKRHWHGYFFSELTLICSSSQSRDEQETDMSLWCLVDGSRFCYVPFFWRTSQRWIRRMSG</sequence>
<protein>
    <submittedName>
        <fullName evidence="1">Uncharacterized protein</fullName>
    </submittedName>
</protein>